<accession>A0ABR2UVS8</accession>
<evidence type="ECO:0000313" key="1">
    <source>
        <dbReference type="EMBL" id="KAK9418410.1"/>
    </source>
</evidence>
<comment type="caution">
    <text evidence="1">The sequence shown here is derived from an EMBL/GenBank/DDBJ whole genome shotgun (WGS) entry which is preliminary data.</text>
</comment>
<dbReference type="Gene3D" id="3.20.20.80">
    <property type="entry name" value="Glycosidases"/>
    <property type="match status" value="1"/>
</dbReference>
<keyword evidence="2" id="KW-1185">Reference proteome</keyword>
<dbReference type="InterPro" id="IPR017853">
    <property type="entry name" value="GH"/>
</dbReference>
<evidence type="ECO:0000313" key="2">
    <source>
        <dbReference type="Proteomes" id="UP001408356"/>
    </source>
</evidence>
<name>A0ABR2UVS8_9PEZI</name>
<reference evidence="1 2" key="1">
    <citation type="journal article" date="2024" name="J. Plant Pathol.">
        <title>Sequence and assembly of the genome of Seiridium unicorne, isolate CBS 538.82, causal agent of cypress canker disease.</title>
        <authorList>
            <person name="Scali E."/>
            <person name="Rocca G.D."/>
            <person name="Danti R."/>
            <person name="Garbelotto M."/>
            <person name="Barberini S."/>
            <person name="Baroncelli R."/>
            <person name="Emiliani G."/>
        </authorList>
    </citation>
    <scope>NUCLEOTIDE SEQUENCE [LARGE SCALE GENOMIC DNA]</scope>
    <source>
        <strain evidence="1 2">BM-138-508</strain>
    </source>
</reference>
<sequence>MSLIYRFKWMRITFTFHIKDAESELNLKYVTHASDQILKGRKLECFHNMQGIMNLNRWRDRPGRATWLWRTEEVVASKSEIDRFTKFAEENHITTVYVHIDPTLSQADFEQFHTSCDHAQVDVKALMGDPGWVRDSQHESLQSRLEWIQDYQENCKLLQFKGLHLDIEPWRLEDWEDNRETYIKQWQSLIRTLRQWTSDSARSMTLTADLPFWLHTLNTADGTQLDVAICNLLDGATFMTYRNTPEALMAIAEPALETAQKVYGRQLKQTNLAIETTRCDEGPHLSYYCMGRGKVKGDLELIEKAVSQGNRISHWNGGIAIHDYHGWSSMDD</sequence>
<organism evidence="1 2">
    <name type="scientific">Seiridium unicorne</name>
    <dbReference type="NCBI Taxonomy" id="138068"/>
    <lineage>
        <taxon>Eukaryota</taxon>
        <taxon>Fungi</taxon>
        <taxon>Dikarya</taxon>
        <taxon>Ascomycota</taxon>
        <taxon>Pezizomycotina</taxon>
        <taxon>Sordariomycetes</taxon>
        <taxon>Xylariomycetidae</taxon>
        <taxon>Amphisphaeriales</taxon>
        <taxon>Sporocadaceae</taxon>
        <taxon>Seiridium</taxon>
    </lineage>
</organism>
<dbReference type="SUPFAM" id="SSF51445">
    <property type="entry name" value="(Trans)glycosidases"/>
    <property type="match status" value="1"/>
</dbReference>
<dbReference type="EMBL" id="JARVKF010000385">
    <property type="protein sequence ID" value="KAK9418410.1"/>
    <property type="molecule type" value="Genomic_DNA"/>
</dbReference>
<dbReference type="Proteomes" id="UP001408356">
    <property type="component" value="Unassembled WGS sequence"/>
</dbReference>
<protein>
    <submittedName>
        <fullName evidence="1">Uncharacterized protein</fullName>
    </submittedName>
</protein>
<gene>
    <name evidence="1" type="ORF">SUNI508_08137</name>
</gene>
<proteinExistence type="predicted"/>